<feature type="transmembrane region" description="Helical" evidence="1">
    <location>
        <begin position="738"/>
        <end position="755"/>
    </location>
</feature>
<dbReference type="EMBL" id="KZ996529">
    <property type="protein sequence ID" value="RKO88713.1"/>
    <property type="molecule type" value="Genomic_DNA"/>
</dbReference>
<evidence type="ECO:0000256" key="1">
    <source>
        <dbReference type="SAM" id="Phobius"/>
    </source>
</evidence>
<evidence type="ECO:0000313" key="4">
    <source>
        <dbReference type="Proteomes" id="UP000269721"/>
    </source>
</evidence>
<dbReference type="InterPro" id="IPR013783">
    <property type="entry name" value="Ig-like_fold"/>
</dbReference>
<dbReference type="InterPro" id="IPR014756">
    <property type="entry name" value="Ig_E-set"/>
</dbReference>
<organism evidence="3 4">
    <name type="scientific">Blyttiomyces helicus</name>
    <dbReference type="NCBI Taxonomy" id="388810"/>
    <lineage>
        <taxon>Eukaryota</taxon>
        <taxon>Fungi</taxon>
        <taxon>Fungi incertae sedis</taxon>
        <taxon>Chytridiomycota</taxon>
        <taxon>Chytridiomycota incertae sedis</taxon>
        <taxon>Chytridiomycetes</taxon>
        <taxon>Chytridiomycetes incertae sedis</taxon>
        <taxon>Blyttiomyces</taxon>
    </lineage>
</organism>
<protein>
    <recommendedName>
        <fullName evidence="2">IPT/TIG domain-containing protein</fullName>
    </recommendedName>
</protein>
<dbReference type="CDD" id="cd00102">
    <property type="entry name" value="IPT"/>
    <property type="match status" value="1"/>
</dbReference>
<evidence type="ECO:0000313" key="3">
    <source>
        <dbReference type="EMBL" id="RKO88713.1"/>
    </source>
</evidence>
<feature type="domain" description="IPT/TIG" evidence="2">
    <location>
        <begin position="223"/>
        <end position="298"/>
    </location>
</feature>
<dbReference type="SUPFAM" id="SSF81296">
    <property type="entry name" value="E set domains"/>
    <property type="match status" value="1"/>
</dbReference>
<keyword evidence="1" id="KW-1133">Transmembrane helix</keyword>
<feature type="transmembrane region" description="Helical" evidence="1">
    <location>
        <begin position="632"/>
        <end position="658"/>
    </location>
</feature>
<feature type="transmembrane region" description="Helical" evidence="1">
    <location>
        <begin position="767"/>
        <end position="787"/>
    </location>
</feature>
<reference evidence="4" key="1">
    <citation type="journal article" date="2018" name="Nat. Microbiol.">
        <title>Leveraging single-cell genomics to expand the fungal tree of life.</title>
        <authorList>
            <person name="Ahrendt S.R."/>
            <person name="Quandt C.A."/>
            <person name="Ciobanu D."/>
            <person name="Clum A."/>
            <person name="Salamov A."/>
            <person name="Andreopoulos B."/>
            <person name="Cheng J.F."/>
            <person name="Woyke T."/>
            <person name="Pelin A."/>
            <person name="Henrissat B."/>
            <person name="Reynolds N.K."/>
            <person name="Benny G.L."/>
            <person name="Smith M.E."/>
            <person name="James T.Y."/>
            <person name="Grigoriev I.V."/>
        </authorList>
    </citation>
    <scope>NUCLEOTIDE SEQUENCE [LARGE SCALE GENOMIC DNA]</scope>
</reference>
<feature type="transmembrane region" description="Helical" evidence="1">
    <location>
        <begin position="704"/>
        <end position="726"/>
    </location>
</feature>
<accession>A0A4P9WB03</accession>
<keyword evidence="1" id="KW-0812">Transmembrane</keyword>
<dbReference type="Proteomes" id="UP000269721">
    <property type="component" value="Unassembled WGS sequence"/>
</dbReference>
<name>A0A4P9WB03_9FUNG</name>
<dbReference type="OrthoDB" id="2156966at2759"/>
<gene>
    <name evidence="3" type="ORF">BDK51DRAFT_26985</name>
</gene>
<dbReference type="Pfam" id="PF01833">
    <property type="entry name" value="TIG"/>
    <property type="match status" value="1"/>
</dbReference>
<dbReference type="AlphaFoldDB" id="A0A4P9WB03"/>
<proteinExistence type="predicted"/>
<feature type="transmembrane region" description="Helical" evidence="1">
    <location>
        <begin position="520"/>
        <end position="541"/>
    </location>
</feature>
<dbReference type="InterPro" id="IPR002909">
    <property type="entry name" value="IPT_dom"/>
</dbReference>
<keyword evidence="1" id="KW-0472">Membrane</keyword>
<keyword evidence="4" id="KW-1185">Reference proteome</keyword>
<sequence length="912" mass="101284">MATDPVKEGSASVMMATKGVFAKMTIDFSLIRSTTHVGVRTGRSKVDGETKTEHWEKYAPPSMDMSSLTHQAVQLSSWTNVQCYFGRVDNVALSGSNAVCPHGLPESSAWYASSWDFSRNLIGNTPDSFFSGANNTYKARFNFSQSLFQNSLEEAVARGIARERTAFRTLYLEGNNLYGYIPTGFSFFQPQTIFLGGNNFFCKGGASPTISSIASITCHNVSVTGCDPDWVIADGGMHIVLKGDNFLNVSGIECMFGTTNVTATYINSTALECQVPPVAAVIVSVSAAFQGSQISESGAQLIAASACLEGFYRTVHTSDCVVCPGRSYLPRGYRYKAGAVCDGGDALPYPQYGFHESLSTDEPTSLRVWAESSIPFRSLNPFKKRLRLPSMLLSGRVPINPVRRMHSRVQLLVVSMQRMRGWPGSELGQVRFALSRVVGHISSWAGGAHFIRELNPGYPTTGLNILLEFIQISALIFKYPLNWPPQLNFVITVLVTSNFDSNALGLDCIMNSSLGIKLKFLLAAPFLVALAIAVISAMYALRCIAGGEEKDNAIGRSTDVAINAYLTFLLQAQIPLAKKAAEIRQRRMHSDAPHRKEFTSVFECAVDVDRSYVLTSPETTCYTDSWYSYFNIAILGCILYTLGIPVVVLALSRVYSNASRNDVEMRRFRVLFQIYRDKCWYFKGYKAVVHLMLMLTPVFLANTPVFICMVTFLIISLDSAVTVWAWPYRFLPATKARVIVAHTLLFFPLGGIASYSDSLDETESNYLVVTIYLCFFLALSTSFYLLWYEWQAFCWHSLAESLHFGPLVRSSWYAVLFPLHLDLESSKLARPARRLPDPTSRGRARYERHQGSISSKIGVEESGQQSMSVMDMEMNHSVCERELRETPILDDVDDEAQLSPSRHSAFLSPITL</sequence>
<evidence type="ECO:0000259" key="2">
    <source>
        <dbReference type="Pfam" id="PF01833"/>
    </source>
</evidence>
<dbReference type="Gene3D" id="2.60.40.10">
    <property type="entry name" value="Immunoglobulins"/>
    <property type="match status" value="1"/>
</dbReference>